<accession>A0ABU6SKM2</accession>
<evidence type="ECO:0000313" key="1">
    <source>
        <dbReference type="EMBL" id="MED6136845.1"/>
    </source>
</evidence>
<evidence type="ECO:0000313" key="2">
    <source>
        <dbReference type="Proteomes" id="UP001341840"/>
    </source>
</evidence>
<name>A0ABU6SKM2_9FABA</name>
<comment type="caution">
    <text evidence="1">The sequence shown here is derived from an EMBL/GenBank/DDBJ whole genome shotgun (WGS) entry which is preliminary data.</text>
</comment>
<organism evidence="1 2">
    <name type="scientific">Stylosanthes scabra</name>
    <dbReference type="NCBI Taxonomy" id="79078"/>
    <lineage>
        <taxon>Eukaryota</taxon>
        <taxon>Viridiplantae</taxon>
        <taxon>Streptophyta</taxon>
        <taxon>Embryophyta</taxon>
        <taxon>Tracheophyta</taxon>
        <taxon>Spermatophyta</taxon>
        <taxon>Magnoliopsida</taxon>
        <taxon>eudicotyledons</taxon>
        <taxon>Gunneridae</taxon>
        <taxon>Pentapetalae</taxon>
        <taxon>rosids</taxon>
        <taxon>fabids</taxon>
        <taxon>Fabales</taxon>
        <taxon>Fabaceae</taxon>
        <taxon>Papilionoideae</taxon>
        <taxon>50 kb inversion clade</taxon>
        <taxon>dalbergioids sensu lato</taxon>
        <taxon>Dalbergieae</taxon>
        <taxon>Pterocarpus clade</taxon>
        <taxon>Stylosanthes</taxon>
    </lineage>
</organism>
<dbReference type="Proteomes" id="UP001341840">
    <property type="component" value="Unassembled WGS sequence"/>
</dbReference>
<sequence length="112" mass="12049">MDEMESEVGFWFGIELPNTAFAHSRSCSRSFNNGEGEHAETEASIVITRSHGLEPPASHTSFFSGGTPLHSSPPPLLCSRPSLLICAEKLSLLVVATTLHSSRHCKPSIPSC</sequence>
<protein>
    <submittedName>
        <fullName evidence="1">Uncharacterized protein</fullName>
    </submittedName>
</protein>
<gene>
    <name evidence="1" type="ORF">PIB30_059578</name>
</gene>
<reference evidence="1 2" key="1">
    <citation type="journal article" date="2023" name="Plants (Basel)">
        <title>Bridging the Gap: Combining Genomics and Transcriptomics Approaches to Understand Stylosanthes scabra, an Orphan Legume from the Brazilian Caatinga.</title>
        <authorList>
            <person name="Ferreira-Neto J.R.C."/>
            <person name="da Silva M.D."/>
            <person name="Binneck E."/>
            <person name="de Melo N.F."/>
            <person name="da Silva R.H."/>
            <person name="de Melo A.L.T.M."/>
            <person name="Pandolfi V."/>
            <person name="Bustamante F.O."/>
            <person name="Brasileiro-Vidal A.C."/>
            <person name="Benko-Iseppon A.M."/>
        </authorList>
    </citation>
    <scope>NUCLEOTIDE SEQUENCE [LARGE SCALE GENOMIC DNA]</scope>
    <source>
        <tissue evidence="1">Leaves</tissue>
    </source>
</reference>
<dbReference type="EMBL" id="JASCZI010060929">
    <property type="protein sequence ID" value="MED6136845.1"/>
    <property type="molecule type" value="Genomic_DNA"/>
</dbReference>
<keyword evidence="2" id="KW-1185">Reference proteome</keyword>
<proteinExistence type="predicted"/>